<keyword evidence="1" id="KW-0805">Transcription regulation</keyword>
<dbReference type="Gene3D" id="1.10.10.60">
    <property type="entry name" value="Homeodomain-like"/>
    <property type="match status" value="1"/>
</dbReference>
<name>A0A514CFG6_9BACT</name>
<dbReference type="GO" id="GO:0003700">
    <property type="term" value="F:DNA-binding transcription factor activity"/>
    <property type="evidence" value="ECO:0007669"/>
    <property type="project" value="InterPro"/>
</dbReference>
<dbReference type="PANTHER" id="PTHR43280">
    <property type="entry name" value="ARAC-FAMILY TRANSCRIPTIONAL REGULATOR"/>
    <property type="match status" value="1"/>
</dbReference>
<evidence type="ECO:0000259" key="4">
    <source>
        <dbReference type="PROSITE" id="PS01124"/>
    </source>
</evidence>
<keyword evidence="3" id="KW-0804">Transcription</keyword>
<evidence type="ECO:0000313" key="6">
    <source>
        <dbReference type="Proteomes" id="UP000316614"/>
    </source>
</evidence>
<dbReference type="KEGG" id="echi:FKX85_05760"/>
<dbReference type="RefSeq" id="WP_141613818.1">
    <property type="nucleotide sequence ID" value="NZ_CP041253.1"/>
</dbReference>
<dbReference type="Pfam" id="PF12833">
    <property type="entry name" value="HTH_18"/>
    <property type="match status" value="1"/>
</dbReference>
<reference evidence="5 6" key="1">
    <citation type="submission" date="2019-06" db="EMBL/GenBank/DDBJ databases">
        <title>Echinicola alkalisoli sp. nov. isolated from saline soil.</title>
        <authorList>
            <person name="Sun J.-Q."/>
            <person name="Xu L."/>
        </authorList>
    </citation>
    <scope>NUCLEOTIDE SEQUENCE [LARGE SCALE GENOMIC DNA]</scope>
    <source>
        <strain evidence="5 6">LN3S3</strain>
    </source>
</reference>
<evidence type="ECO:0000256" key="3">
    <source>
        <dbReference type="ARBA" id="ARBA00023163"/>
    </source>
</evidence>
<dbReference type="AlphaFoldDB" id="A0A514CFG6"/>
<dbReference type="InterPro" id="IPR018060">
    <property type="entry name" value="HTH_AraC"/>
</dbReference>
<evidence type="ECO:0000313" key="5">
    <source>
        <dbReference type="EMBL" id="QDH78562.1"/>
    </source>
</evidence>
<dbReference type="Proteomes" id="UP000316614">
    <property type="component" value="Chromosome"/>
</dbReference>
<evidence type="ECO:0000256" key="2">
    <source>
        <dbReference type="ARBA" id="ARBA00023125"/>
    </source>
</evidence>
<evidence type="ECO:0000256" key="1">
    <source>
        <dbReference type="ARBA" id="ARBA00023015"/>
    </source>
</evidence>
<organism evidence="5 6">
    <name type="scientific">Echinicola soli</name>
    <dbReference type="NCBI Taxonomy" id="2591634"/>
    <lineage>
        <taxon>Bacteria</taxon>
        <taxon>Pseudomonadati</taxon>
        <taxon>Bacteroidota</taxon>
        <taxon>Cytophagia</taxon>
        <taxon>Cytophagales</taxon>
        <taxon>Cyclobacteriaceae</taxon>
        <taxon>Echinicola</taxon>
    </lineage>
</organism>
<accession>A0A514CFG6</accession>
<dbReference type="OrthoDB" id="9793451at2"/>
<dbReference type="EMBL" id="CP041253">
    <property type="protein sequence ID" value="QDH78562.1"/>
    <property type="molecule type" value="Genomic_DNA"/>
</dbReference>
<dbReference type="SMART" id="SM00342">
    <property type="entry name" value="HTH_ARAC"/>
    <property type="match status" value="1"/>
</dbReference>
<dbReference type="InterPro" id="IPR009057">
    <property type="entry name" value="Homeodomain-like_sf"/>
</dbReference>
<keyword evidence="6" id="KW-1185">Reference proteome</keyword>
<dbReference type="PROSITE" id="PS01124">
    <property type="entry name" value="HTH_ARAC_FAMILY_2"/>
    <property type="match status" value="1"/>
</dbReference>
<feature type="domain" description="HTH araC/xylS-type" evidence="4">
    <location>
        <begin position="173"/>
        <end position="271"/>
    </location>
</feature>
<dbReference type="SUPFAM" id="SSF46689">
    <property type="entry name" value="Homeodomain-like"/>
    <property type="match status" value="1"/>
</dbReference>
<proteinExistence type="predicted"/>
<dbReference type="PANTHER" id="PTHR43280:SF32">
    <property type="entry name" value="TRANSCRIPTIONAL REGULATORY PROTEIN"/>
    <property type="match status" value="1"/>
</dbReference>
<protein>
    <submittedName>
        <fullName evidence="5">Helix-turn-helix domain-containing protein</fullName>
    </submittedName>
</protein>
<keyword evidence="2" id="KW-0238">DNA-binding</keyword>
<dbReference type="GO" id="GO:0043565">
    <property type="term" value="F:sequence-specific DNA binding"/>
    <property type="evidence" value="ECO:0007669"/>
    <property type="project" value="InterPro"/>
</dbReference>
<sequence>MVKKIRISDKLMAPFSFMPNNLDEELSILWNVGEITNVKLDGYDIEIGTNCILFVSEFYMNLQATTGTFRFIKFNKTFINPVETMANTGEYLMIFYGLHALNHLPKILIREEELPMFEQIWQNFLAEAKNINNPISEALLRNSFQRFLLISQKKHAETELDIPIDFKDLKLIREFQYLVNANFKELKKVSDYASILKVSPKKISEIFGCCYSKKASELIASRRNLFAKRQLIHTDELIKNIAYDLNFSDSQAFSHFFKRQNGITPDEFRSKNQGGALS</sequence>
<gene>
    <name evidence="5" type="ORF">FKX85_05760</name>
</gene>